<keyword evidence="1" id="KW-0175">Coiled coil</keyword>
<proteinExistence type="predicted"/>
<comment type="caution">
    <text evidence="3">The sequence shown here is derived from an EMBL/GenBank/DDBJ whole genome shotgun (WGS) entry which is preliminary data.</text>
</comment>
<accession>A0A8S1MWF8</accession>
<reference evidence="3" key="1">
    <citation type="submission" date="2021-01" db="EMBL/GenBank/DDBJ databases">
        <authorList>
            <consortium name="Genoscope - CEA"/>
            <person name="William W."/>
        </authorList>
    </citation>
    <scope>NUCLEOTIDE SEQUENCE</scope>
</reference>
<feature type="compositionally biased region" description="Basic and acidic residues" evidence="2">
    <location>
        <begin position="1"/>
        <end position="12"/>
    </location>
</feature>
<feature type="compositionally biased region" description="Polar residues" evidence="2">
    <location>
        <begin position="13"/>
        <end position="31"/>
    </location>
</feature>
<evidence type="ECO:0000256" key="1">
    <source>
        <dbReference type="SAM" id="Coils"/>
    </source>
</evidence>
<evidence type="ECO:0000313" key="3">
    <source>
        <dbReference type="EMBL" id="CAD8079164.1"/>
    </source>
</evidence>
<dbReference type="EMBL" id="CAJJDM010000062">
    <property type="protein sequence ID" value="CAD8079164.1"/>
    <property type="molecule type" value="Genomic_DNA"/>
</dbReference>
<name>A0A8S1MWF8_PARPR</name>
<dbReference type="OMA" id="DNAKGNT"/>
<protein>
    <submittedName>
        <fullName evidence="3">Uncharacterized protein</fullName>
    </submittedName>
</protein>
<dbReference type="Proteomes" id="UP000688137">
    <property type="component" value="Unassembled WGS sequence"/>
</dbReference>
<evidence type="ECO:0000313" key="4">
    <source>
        <dbReference type="Proteomes" id="UP000688137"/>
    </source>
</evidence>
<gene>
    <name evidence="3" type="ORF">PPRIM_AZ9-3.1.T0610155</name>
</gene>
<evidence type="ECO:0000256" key="2">
    <source>
        <dbReference type="SAM" id="MobiDB-lite"/>
    </source>
</evidence>
<dbReference type="AlphaFoldDB" id="A0A8S1MWF8"/>
<keyword evidence="4" id="KW-1185">Reference proteome</keyword>
<organism evidence="3 4">
    <name type="scientific">Paramecium primaurelia</name>
    <dbReference type="NCBI Taxonomy" id="5886"/>
    <lineage>
        <taxon>Eukaryota</taxon>
        <taxon>Sar</taxon>
        <taxon>Alveolata</taxon>
        <taxon>Ciliophora</taxon>
        <taxon>Intramacronucleata</taxon>
        <taxon>Oligohymenophorea</taxon>
        <taxon>Peniculida</taxon>
        <taxon>Parameciidae</taxon>
        <taxon>Paramecium</taxon>
    </lineage>
</organism>
<feature type="region of interest" description="Disordered" evidence="2">
    <location>
        <begin position="1"/>
        <end position="40"/>
    </location>
</feature>
<feature type="coiled-coil region" evidence="1">
    <location>
        <begin position="221"/>
        <end position="248"/>
    </location>
</feature>
<sequence length="438" mass="50499">MNAMKKMSESRHFSSQQQESSPLMNQSTNQSTKKRNKNKENINLFNEVNSLLQYYQNSNILKKKTSLPTSMVSPKKMMDDIFLKQVLQTRKTNSRNKVSVSQNVGQKVLSLSPIEQKQKSFTKGNQFRCAYHANKKAKFFEYNRSIGAIFYCSECSVGKLIKGNILFPVENYQVKQVSNKKRENQSVSRANFWSVDENSLLSNSPFLLESTDTFTSITDDTEDKAKELKDFQKSLSSLQQECQSIIDNAKGNTYQTQFNTLNTELQQLLYMINIQSMKLLQQLQSQNHLQQVYEVQNELNSILSDIQSNESNILNNMSIKPFKQIMNKYKEKLKGHTQTINNCSSSQQIFELDDRLQKLNKVKKLLKTNFKIETDEQELLSTKRKLSSNVYISFENKEMFLAAAAANKANSIHAKDEPDLVQIDDKCHLLESPNFIQN</sequence>